<sequence length="241" mass="27084">MGASYEGIDIGVLRISCTVTMTQKSSLSRESIKQQAGGMELQLTPCLALDMASQRISFLVVLLCTVVVTESFAVVRFWRPQGSIIENKDGKNNNKLNNKNNTSTSNEMETERQERNNDTVLVVVWGSICVMFLVACGLIVVLNTSKISVRHVKLEEGLIKHNDQNKNYLCRLKLTENPLYSIKWGQPLPTIPEEDADEYIAVTGYLTFHRPTPKRKNMDESMNTKQDVAIAIHPLISPRLM</sequence>
<evidence type="ECO:0000256" key="2">
    <source>
        <dbReference type="SAM" id="Phobius"/>
    </source>
</evidence>
<feature type="region of interest" description="Disordered" evidence="1">
    <location>
        <begin position="88"/>
        <end position="113"/>
    </location>
</feature>
<dbReference type="Proteomes" id="UP000005408">
    <property type="component" value="Unassembled WGS sequence"/>
</dbReference>
<feature type="transmembrane region" description="Helical" evidence="2">
    <location>
        <begin position="56"/>
        <end position="78"/>
    </location>
</feature>
<organism evidence="3 4">
    <name type="scientific">Magallana gigas</name>
    <name type="common">Pacific oyster</name>
    <name type="synonym">Crassostrea gigas</name>
    <dbReference type="NCBI Taxonomy" id="29159"/>
    <lineage>
        <taxon>Eukaryota</taxon>
        <taxon>Metazoa</taxon>
        <taxon>Spiralia</taxon>
        <taxon>Lophotrochozoa</taxon>
        <taxon>Mollusca</taxon>
        <taxon>Bivalvia</taxon>
        <taxon>Autobranchia</taxon>
        <taxon>Pteriomorphia</taxon>
        <taxon>Ostreida</taxon>
        <taxon>Ostreoidea</taxon>
        <taxon>Ostreidae</taxon>
        <taxon>Magallana</taxon>
    </lineage>
</organism>
<keyword evidence="2" id="KW-1133">Transmembrane helix</keyword>
<protein>
    <submittedName>
        <fullName evidence="3">Uncharacterized protein</fullName>
    </submittedName>
</protein>
<accession>A0A8W8JRB8</accession>
<dbReference type="EnsemblMetazoa" id="G20590.1">
    <property type="protein sequence ID" value="G20590.1:cds"/>
    <property type="gene ID" value="G20590"/>
</dbReference>
<feature type="transmembrane region" description="Helical" evidence="2">
    <location>
        <begin position="120"/>
        <end position="142"/>
    </location>
</feature>
<evidence type="ECO:0000256" key="1">
    <source>
        <dbReference type="SAM" id="MobiDB-lite"/>
    </source>
</evidence>
<evidence type="ECO:0000313" key="4">
    <source>
        <dbReference type="Proteomes" id="UP000005408"/>
    </source>
</evidence>
<keyword evidence="2" id="KW-0472">Membrane</keyword>
<keyword evidence="2" id="KW-0812">Transmembrane</keyword>
<keyword evidence="4" id="KW-1185">Reference proteome</keyword>
<name>A0A8W8JRB8_MAGGI</name>
<reference evidence="3" key="1">
    <citation type="submission" date="2022-08" db="UniProtKB">
        <authorList>
            <consortium name="EnsemblMetazoa"/>
        </authorList>
    </citation>
    <scope>IDENTIFICATION</scope>
    <source>
        <strain evidence="3">05x7-T-G4-1.051#20</strain>
    </source>
</reference>
<dbReference type="AlphaFoldDB" id="A0A8W8JRB8"/>
<proteinExistence type="predicted"/>
<evidence type="ECO:0000313" key="3">
    <source>
        <dbReference type="EnsemblMetazoa" id="G20590.1:cds"/>
    </source>
</evidence>